<proteinExistence type="predicted"/>
<dbReference type="EMBL" id="BMAU01021403">
    <property type="protein sequence ID" value="GFY32550.1"/>
    <property type="molecule type" value="Genomic_DNA"/>
</dbReference>
<organism evidence="1 2">
    <name type="scientific">Trichonephila clavipes</name>
    <name type="common">Golden silk orbweaver</name>
    <name type="synonym">Nephila clavipes</name>
    <dbReference type="NCBI Taxonomy" id="2585209"/>
    <lineage>
        <taxon>Eukaryota</taxon>
        <taxon>Metazoa</taxon>
        <taxon>Ecdysozoa</taxon>
        <taxon>Arthropoda</taxon>
        <taxon>Chelicerata</taxon>
        <taxon>Arachnida</taxon>
        <taxon>Araneae</taxon>
        <taxon>Araneomorphae</taxon>
        <taxon>Entelegynae</taxon>
        <taxon>Araneoidea</taxon>
        <taxon>Nephilidae</taxon>
        <taxon>Trichonephila</taxon>
    </lineage>
</organism>
<name>A0A8X7BIJ6_TRICX</name>
<protein>
    <submittedName>
        <fullName evidence="1">Uncharacterized protein</fullName>
    </submittedName>
</protein>
<comment type="caution">
    <text evidence="1">The sequence shown here is derived from an EMBL/GenBank/DDBJ whole genome shotgun (WGS) entry which is preliminary data.</text>
</comment>
<dbReference type="AlphaFoldDB" id="A0A8X7BIJ6"/>
<reference evidence="1" key="1">
    <citation type="submission" date="2020-08" db="EMBL/GenBank/DDBJ databases">
        <title>Multicomponent nature underlies the extraordinary mechanical properties of spider dragline silk.</title>
        <authorList>
            <person name="Kono N."/>
            <person name="Nakamura H."/>
            <person name="Mori M."/>
            <person name="Yoshida Y."/>
            <person name="Ohtoshi R."/>
            <person name="Malay A.D."/>
            <person name="Moran D.A.P."/>
            <person name="Tomita M."/>
            <person name="Numata K."/>
            <person name="Arakawa K."/>
        </authorList>
    </citation>
    <scope>NUCLEOTIDE SEQUENCE</scope>
</reference>
<evidence type="ECO:0000313" key="1">
    <source>
        <dbReference type="EMBL" id="GFY32550.1"/>
    </source>
</evidence>
<keyword evidence="2" id="KW-1185">Reference proteome</keyword>
<gene>
    <name evidence="1" type="ORF">TNCV_673051</name>
</gene>
<sequence length="69" mass="7814">MIVREIVEQVLHMQFCGMIRRAAAKFIPKLLSVEQKEHRLGVVQDLLNTSDDEPGSLRLLTVPKNENAS</sequence>
<dbReference type="Proteomes" id="UP000887159">
    <property type="component" value="Unassembled WGS sequence"/>
</dbReference>
<accession>A0A8X7BIJ6</accession>
<evidence type="ECO:0000313" key="2">
    <source>
        <dbReference type="Proteomes" id="UP000887159"/>
    </source>
</evidence>